<evidence type="ECO:0000256" key="2">
    <source>
        <dbReference type="ARBA" id="ARBA00023163"/>
    </source>
</evidence>
<dbReference type="SUPFAM" id="SSF48508">
    <property type="entry name" value="Nuclear receptor ligand-binding domain"/>
    <property type="match status" value="1"/>
</dbReference>
<dbReference type="Proteomes" id="UP000050761">
    <property type="component" value="Unassembled WGS sequence"/>
</dbReference>
<accession>A0A183GVW4</accession>
<dbReference type="InterPro" id="IPR035500">
    <property type="entry name" value="NHR-like_dom_sf"/>
</dbReference>
<keyword evidence="3" id="KW-0675">Receptor</keyword>
<name>A0A183GVW4_HELPZ</name>
<dbReference type="EMBL" id="UZAH01040999">
    <property type="protein sequence ID" value="VDP59602.1"/>
    <property type="molecule type" value="Genomic_DNA"/>
</dbReference>
<organism evidence="5 6">
    <name type="scientific">Heligmosomoides polygyrus</name>
    <name type="common">Parasitic roundworm</name>
    <dbReference type="NCBI Taxonomy" id="6339"/>
    <lineage>
        <taxon>Eukaryota</taxon>
        <taxon>Metazoa</taxon>
        <taxon>Ecdysozoa</taxon>
        <taxon>Nematoda</taxon>
        <taxon>Chromadorea</taxon>
        <taxon>Rhabditida</taxon>
        <taxon>Rhabditina</taxon>
        <taxon>Rhabditomorpha</taxon>
        <taxon>Strongyloidea</taxon>
        <taxon>Heligmosomidae</taxon>
        <taxon>Heligmosomoides</taxon>
    </lineage>
</organism>
<dbReference type="WBParaSite" id="HPBE_0002683401-mRNA-1">
    <property type="protein sequence ID" value="HPBE_0002683401-mRNA-1"/>
    <property type="gene ID" value="HPBE_0002683401"/>
</dbReference>
<evidence type="ECO:0000256" key="3">
    <source>
        <dbReference type="ARBA" id="ARBA00023170"/>
    </source>
</evidence>
<keyword evidence="2" id="KW-0804">Transcription</keyword>
<evidence type="ECO:0000313" key="4">
    <source>
        <dbReference type="EMBL" id="VDP59602.1"/>
    </source>
</evidence>
<dbReference type="OrthoDB" id="5830034at2759"/>
<reference evidence="6" key="2">
    <citation type="submission" date="2019-09" db="UniProtKB">
        <authorList>
            <consortium name="WormBaseParasite"/>
        </authorList>
    </citation>
    <scope>IDENTIFICATION</scope>
</reference>
<evidence type="ECO:0000313" key="6">
    <source>
        <dbReference type="WBParaSite" id="HPBE_0002683401-mRNA-1"/>
    </source>
</evidence>
<dbReference type="Gene3D" id="1.10.565.10">
    <property type="entry name" value="Retinoid X Receptor"/>
    <property type="match status" value="1"/>
</dbReference>
<dbReference type="AlphaFoldDB" id="A0A183GVW4"/>
<keyword evidence="5" id="KW-1185">Reference proteome</keyword>
<sequence length="108" mass="12463">MLMFRNVITETTFMDSNNMMDFFVDAPASKLNREDLAKMMKECIADRTRLNILNMMNSLEITEIEYSALLALGLWNPSEFRTLASSLPKVTLFVEKRVTCMLGVSRRE</sequence>
<keyword evidence="1" id="KW-0805">Transcription regulation</keyword>
<reference evidence="4 5" key="1">
    <citation type="submission" date="2018-11" db="EMBL/GenBank/DDBJ databases">
        <authorList>
            <consortium name="Pathogen Informatics"/>
        </authorList>
    </citation>
    <scope>NUCLEOTIDE SEQUENCE [LARGE SCALE GENOMIC DNA]</scope>
</reference>
<evidence type="ECO:0000313" key="5">
    <source>
        <dbReference type="Proteomes" id="UP000050761"/>
    </source>
</evidence>
<gene>
    <name evidence="4" type="ORF">HPBE_LOCUS26833</name>
</gene>
<evidence type="ECO:0000256" key="1">
    <source>
        <dbReference type="ARBA" id="ARBA00023015"/>
    </source>
</evidence>
<proteinExistence type="predicted"/>
<accession>A0A3P8E6G4</accession>
<protein>
    <submittedName>
        <fullName evidence="6">NR LBD domain-containing protein</fullName>
    </submittedName>
</protein>